<accession>A0A699I3X2</accession>
<sequence length="100" mass="11299">MDVDHISKKLSIVDDHDSKVTVDEDNVDSHNFLSTKKVREQYKDIFETSSDLACIHGNDGLDDVHVDIDVKDFDETNLTTVVVPFELERKVGKACQSSYV</sequence>
<proteinExistence type="predicted"/>
<reference evidence="1" key="1">
    <citation type="journal article" date="2019" name="Sci. Rep.">
        <title>Draft genome of Tanacetum cinerariifolium, the natural source of mosquito coil.</title>
        <authorList>
            <person name="Yamashiro T."/>
            <person name="Shiraishi A."/>
            <person name="Satake H."/>
            <person name="Nakayama K."/>
        </authorList>
    </citation>
    <scope>NUCLEOTIDE SEQUENCE</scope>
</reference>
<dbReference type="EMBL" id="BKCJ010249139">
    <property type="protein sequence ID" value="GEZ17786.1"/>
    <property type="molecule type" value="Genomic_DNA"/>
</dbReference>
<protein>
    <submittedName>
        <fullName evidence="1">Uncharacterized protein</fullName>
    </submittedName>
</protein>
<dbReference type="AlphaFoldDB" id="A0A699I3X2"/>
<gene>
    <name evidence="1" type="ORF">Tci_489759</name>
</gene>
<organism evidence="1">
    <name type="scientific">Tanacetum cinerariifolium</name>
    <name type="common">Dalmatian daisy</name>
    <name type="synonym">Chrysanthemum cinerariifolium</name>
    <dbReference type="NCBI Taxonomy" id="118510"/>
    <lineage>
        <taxon>Eukaryota</taxon>
        <taxon>Viridiplantae</taxon>
        <taxon>Streptophyta</taxon>
        <taxon>Embryophyta</taxon>
        <taxon>Tracheophyta</taxon>
        <taxon>Spermatophyta</taxon>
        <taxon>Magnoliopsida</taxon>
        <taxon>eudicotyledons</taxon>
        <taxon>Gunneridae</taxon>
        <taxon>Pentapetalae</taxon>
        <taxon>asterids</taxon>
        <taxon>campanulids</taxon>
        <taxon>Asterales</taxon>
        <taxon>Asteraceae</taxon>
        <taxon>Asteroideae</taxon>
        <taxon>Anthemideae</taxon>
        <taxon>Anthemidinae</taxon>
        <taxon>Tanacetum</taxon>
    </lineage>
</organism>
<evidence type="ECO:0000313" key="1">
    <source>
        <dbReference type="EMBL" id="GEZ17786.1"/>
    </source>
</evidence>
<comment type="caution">
    <text evidence="1">The sequence shown here is derived from an EMBL/GenBank/DDBJ whole genome shotgun (WGS) entry which is preliminary data.</text>
</comment>
<name>A0A699I3X2_TANCI</name>